<sequence>MGISPSLVRSFVKGTKRLQYIYRSPGPHEPTICYIPGFQSQCMESNKCHHVYDLAVSENAGFFGWDHANGGSVLEWWSDGNELLEKYTKGPLVLVGPSMGTWIALLLAGRSPVKERIQSIVGVGGGVDFTERWLQEVPVEHREDPKYIWKRPSSYAECGYYAIPVHTLLDSRACLVMGSPLDIRVPVYLIHGQADSDVPPQNAILLKQYLEEHSIEKVYLKLIEDGDHRLSRPQDMDVISSIILSRSNEKKIKELMVDHKKRAERRRAYYESRRGDPRQLLRVVGSAILLHPDAEQYYHHENTNNLMPWQGDPDIKIDRFDGRSLLEFVPDAKARDAKLQPTEDKELSDDLNFERYHDLVEAERLKVSEHDRLAEVEEEWNQLLDRHKALLAMLTEK</sequence>
<evidence type="ECO:0000256" key="1">
    <source>
        <dbReference type="ARBA" id="ARBA00022801"/>
    </source>
</evidence>
<evidence type="ECO:0000313" key="3">
    <source>
        <dbReference type="EMBL" id="KAL0092525.1"/>
    </source>
</evidence>
<organism evidence="3 4">
    <name type="scientific">Phycomyces blakesleeanus</name>
    <dbReference type="NCBI Taxonomy" id="4837"/>
    <lineage>
        <taxon>Eukaryota</taxon>
        <taxon>Fungi</taxon>
        <taxon>Fungi incertae sedis</taxon>
        <taxon>Mucoromycota</taxon>
        <taxon>Mucoromycotina</taxon>
        <taxon>Mucoromycetes</taxon>
        <taxon>Mucorales</taxon>
        <taxon>Phycomycetaceae</taxon>
        <taxon>Phycomyces</taxon>
    </lineage>
</organism>
<gene>
    <name evidence="3" type="ORF">J3Q64DRAFT_1634416</name>
</gene>
<dbReference type="InterPro" id="IPR019147">
    <property type="entry name" value="SWAP_N_domain"/>
</dbReference>
<reference evidence="3 4" key="1">
    <citation type="submission" date="2024-04" db="EMBL/GenBank/DDBJ databases">
        <title>Symmetric and asymmetric DNA N6-adenine methylation regulates different biological responses in Mucorales.</title>
        <authorList>
            <consortium name="Lawrence Berkeley National Laboratory"/>
            <person name="Lax C."/>
            <person name="Mondo S.J."/>
            <person name="Osorio-Concepcion M."/>
            <person name="Muszewska A."/>
            <person name="Corrochano-Luque M."/>
            <person name="Gutierrez G."/>
            <person name="Riley R."/>
            <person name="Lipzen A."/>
            <person name="Guo J."/>
            <person name="Hundley H."/>
            <person name="Amirebrahimi M."/>
            <person name="Ng V."/>
            <person name="Lorenzo-Gutierrez D."/>
            <person name="Binder U."/>
            <person name="Yang J."/>
            <person name="Song Y."/>
            <person name="Canovas D."/>
            <person name="Navarro E."/>
            <person name="Freitag M."/>
            <person name="Gabaldon T."/>
            <person name="Grigoriev I.V."/>
            <person name="Corrochano L.M."/>
            <person name="Nicolas F.E."/>
            <person name="Garre V."/>
        </authorList>
    </citation>
    <scope>NUCLEOTIDE SEQUENCE [LARGE SCALE GENOMIC DNA]</scope>
    <source>
        <strain evidence="3 4">L51</strain>
    </source>
</reference>
<dbReference type="SUPFAM" id="SSF53474">
    <property type="entry name" value="alpha/beta-Hydrolases"/>
    <property type="match status" value="1"/>
</dbReference>
<evidence type="ECO:0000259" key="2">
    <source>
        <dbReference type="SMART" id="SM01141"/>
    </source>
</evidence>
<keyword evidence="1" id="KW-0378">Hydrolase</keyword>
<dbReference type="InterPro" id="IPR052382">
    <property type="entry name" value="ABHD10_acyl-thioesterase"/>
</dbReference>
<dbReference type="Gene3D" id="3.40.50.1820">
    <property type="entry name" value="alpha/beta hydrolase"/>
    <property type="match status" value="1"/>
</dbReference>
<dbReference type="SMART" id="SM01141">
    <property type="entry name" value="DRY_EERY"/>
    <property type="match status" value="1"/>
</dbReference>
<name>A0ABR3B9F6_PHYBL</name>
<dbReference type="EMBL" id="JBCLYO010000002">
    <property type="protein sequence ID" value="KAL0092525.1"/>
    <property type="molecule type" value="Genomic_DNA"/>
</dbReference>
<dbReference type="PANTHER" id="PTHR16138">
    <property type="entry name" value="MYCOPHENOLIC ACID ACYL-GLUCURONIDE ESTERASE, MITOCHONDRIAL"/>
    <property type="match status" value="1"/>
</dbReference>
<protein>
    <submittedName>
        <fullName evidence="3">Alternative splicing regulator-domain-containing protein</fullName>
    </submittedName>
</protein>
<dbReference type="InterPro" id="IPR029058">
    <property type="entry name" value="AB_hydrolase_fold"/>
</dbReference>
<proteinExistence type="predicted"/>
<feature type="domain" description="Suppressor of white apricot N-terminal" evidence="2">
    <location>
        <begin position="279"/>
        <end position="397"/>
    </location>
</feature>
<keyword evidence="4" id="KW-1185">Reference proteome</keyword>
<comment type="caution">
    <text evidence="3">The sequence shown here is derived from an EMBL/GenBank/DDBJ whole genome shotgun (WGS) entry which is preliminary data.</text>
</comment>
<dbReference type="Pfam" id="PF09750">
    <property type="entry name" value="DRY_EERY"/>
    <property type="match status" value="1"/>
</dbReference>
<accession>A0ABR3B9F6</accession>
<evidence type="ECO:0000313" key="4">
    <source>
        <dbReference type="Proteomes" id="UP001448207"/>
    </source>
</evidence>
<dbReference type="Proteomes" id="UP001448207">
    <property type="component" value="Unassembled WGS sequence"/>
</dbReference>
<dbReference type="PANTHER" id="PTHR16138:SF7">
    <property type="entry name" value="PALMITOYL-PROTEIN THIOESTERASE ABHD10, MITOCHONDRIAL"/>
    <property type="match status" value="1"/>
</dbReference>